<reference evidence="1" key="1">
    <citation type="submission" date="2018-05" db="EMBL/GenBank/DDBJ databases">
        <authorList>
            <person name="Lanie J.A."/>
            <person name="Ng W.-L."/>
            <person name="Kazmierczak K.M."/>
            <person name="Andrzejewski T.M."/>
            <person name="Davidsen T.M."/>
            <person name="Wayne K.J."/>
            <person name="Tettelin H."/>
            <person name="Glass J.I."/>
            <person name="Rusch D."/>
            <person name="Podicherti R."/>
            <person name="Tsui H.-C.T."/>
            <person name="Winkler M.E."/>
        </authorList>
    </citation>
    <scope>NUCLEOTIDE SEQUENCE</scope>
</reference>
<feature type="non-terminal residue" evidence="1">
    <location>
        <position position="97"/>
    </location>
</feature>
<dbReference type="AlphaFoldDB" id="A0A382NZZ6"/>
<organism evidence="1">
    <name type="scientific">marine metagenome</name>
    <dbReference type="NCBI Taxonomy" id="408172"/>
    <lineage>
        <taxon>unclassified sequences</taxon>
        <taxon>metagenomes</taxon>
        <taxon>ecological metagenomes</taxon>
    </lineage>
</organism>
<evidence type="ECO:0000313" key="1">
    <source>
        <dbReference type="EMBL" id="SVC66754.1"/>
    </source>
</evidence>
<proteinExistence type="predicted"/>
<gene>
    <name evidence="1" type="ORF">METZ01_LOCUS319608</name>
</gene>
<name>A0A382NZZ6_9ZZZZ</name>
<sequence length="97" mass="10240">MAIDNRRFIHPRAIGAGLLLISIGMSGIAKAECTSGCVETADVFVSDETFSFFSPITQNLFKKAIGGVDSLAWICEELGIEPVGATKACDGNDFKGP</sequence>
<dbReference type="EMBL" id="UINC01103955">
    <property type="protein sequence ID" value="SVC66754.1"/>
    <property type="molecule type" value="Genomic_DNA"/>
</dbReference>
<accession>A0A382NZZ6</accession>
<protein>
    <submittedName>
        <fullName evidence="1">Uncharacterized protein</fullName>
    </submittedName>
</protein>